<name>A0A9W8AKS3_9FUNG</name>
<proteinExistence type="predicted"/>
<keyword evidence="3" id="KW-1185">Reference proteome</keyword>
<protein>
    <submittedName>
        <fullName evidence="2">Uncharacterized protein</fullName>
    </submittedName>
</protein>
<organism evidence="2 3">
    <name type="scientific">Dispira parvispora</name>
    <dbReference type="NCBI Taxonomy" id="1520584"/>
    <lineage>
        <taxon>Eukaryota</taxon>
        <taxon>Fungi</taxon>
        <taxon>Fungi incertae sedis</taxon>
        <taxon>Zoopagomycota</taxon>
        <taxon>Kickxellomycotina</taxon>
        <taxon>Dimargaritomycetes</taxon>
        <taxon>Dimargaritales</taxon>
        <taxon>Dimargaritaceae</taxon>
        <taxon>Dispira</taxon>
    </lineage>
</organism>
<comment type="caution">
    <text evidence="2">The sequence shown here is derived from an EMBL/GenBank/DDBJ whole genome shotgun (WGS) entry which is preliminary data.</text>
</comment>
<sequence>MSDLRMVTEGAIYHIQLMVRVFTGDLEKTPWKLWLTDAEKAIELVLPKATDDTKYIVIKQVLDPAIVTRLKRQRVETWNDLVKNMNRKYPLYLWQKHYLTKIIDQTLFDNLEVDIAISLATKVVEYLEHDDFLASRTMQGLLCRFQDNLATAPLHIWETNELKAEDLKPRMEEVRAIVKADLVRRTCLASRRHPGSDATRPASGTKVDHPTRNSNSTRTKKKSRVQKLKEKLEALEKENDELRKKLAEKAGG</sequence>
<gene>
    <name evidence="2" type="ORF">IWQ62_004888</name>
</gene>
<evidence type="ECO:0000256" key="1">
    <source>
        <dbReference type="SAM" id="MobiDB-lite"/>
    </source>
</evidence>
<dbReference type="Proteomes" id="UP001150925">
    <property type="component" value="Unassembled WGS sequence"/>
</dbReference>
<accession>A0A9W8AKS3</accession>
<dbReference type="OrthoDB" id="5692121at2759"/>
<feature type="region of interest" description="Disordered" evidence="1">
    <location>
        <begin position="189"/>
        <end position="230"/>
    </location>
</feature>
<evidence type="ECO:0000313" key="3">
    <source>
        <dbReference type="Proteomes" id="UP001150925"/>
    </source>
</evidence>
<evidence type="ECO:0000313" key="2">
    <source>
        <dbReference type="EMBL" id="KAJ1958514.1"/>
    </source>
</evidence>
<reference evidence="2" key="1">
    <citation type="submission" date="2022-07" db="EMBL/GenBank/DDBJ databases">
        <title>Phylogenomic reconstructions and comparative analyses of Kickxellomycotina fungi.</title>
        <authorList>
            <person name="Reynolds N.K."/>
            <person name="Stajich J.E."/>
            <person name="Barry K."/>
            <person name="Grigoriev I.V."/>
            <person name="Crous P."/>
            <person name="Smith M.E."/>
        </authorList>
    </citation>
    <scope>NUCLEOTIDE SEQUENCE</scope>
    <source>
        <strain evidence="2">RSA 1196</strain>
    </source>
</reference>
<dbReference type="EMBL" id="JANBPY010001780">
    <property type="protein sequence ID" value="KAJ1958514.1"/>
    <property type="molecule type" value="Genomic_DNA"/>
</dbReference>
<dbReference type="AlphaFoldDB" id="A0A9W8AKS3"/>